<gene>
    <name evidence="2" type="ORF">AT9943_LOCUS3314</name>
</gene>
<sequence length="113" mass="12588">MTGVNDDDDKNFKEEPEIQVLSDDDSDEEQVKDGDLGTEYLVRPVGRAEDEEDASDFEPEENGVEEDIDEGEDDENDNSGGAGKSEAPPKRKRAPEEDEEDSGDEDDDRPPKR</sequence>
<name>A0A7G2DW62_ARATH</name>
<organism evidence="2 3">
    <name type="scientific">Arabidopsis thaliana</name>
    <name type="common">Mouse-ear cress</name>
    <dbReference type="NCBI Taxonomy" id="3702"/>
    <lineage>
        <taxon>Eukaryota</taxon>
        <taxon>Viridiplantae</taxon>
        <taxon>Streptophyta</taxon>
        <taxon>Embryophyta</taxon>
        <taxon>Tracheophyta</taxon>
        <taxon>Spermatophyta</taxon>
        <taxon>Magnoliopsida</taxon>
        <taxon>eudicotyledons</taxon>
        <taxon>Gunneridae</taxon>
        <taxon>Pentapetalae</taxon>
        <taxon>rosids</taxon>
        <taxon>malvids</taxon>
        <taxon>Brassicales</taxon>
        <taxon>Brassicaceae</taxon>
        <taxon>Camelineae</taxon>
        <taxon>Arabidopsis</taxon>
    </lineage>
</organism>
<protein>
    <submittedName>
        <fullName evidence="2">(thale cress) hypothetical protein</fullName>
    </submittedName>
</protein>
<dbReference type="AlphaFoldDB" id="A0A7G2DW62"/>
<evidence type="ECO:0000256" key="1">
    <source>
        <dbReference type="SAM" id="MobiDB-lite"/>
    </source>
</evidence>
<dbReference type="EMBL" id="LR881466">
    <property type="protein sequence ID" value="CAD5314900.1"/>
    <property type="molecule type" value="Genomic_DNA"/>
</dbReference>
<dbReference type="PANTHER" id="PTHR37195:SF2">
    <property type="entry name" value="NUCLEOLIN-LIKE"/>
    <property type="match status" value="1"/>
</dbReference>
<evidence type="ECO:0000313" key="2">
    <source>
        <dbReference type="EMBL" id="CAD5314900.1"/>
    </source>
</evidence>
<accession>A0A7G2DW62</accession>
<proteinExistence type="predicted"/>
<dbReference type="Proteomes" id="UP000516314">
    <property type="component" value="Chromosome 1"/>
</dbReference>
<feature type="compositionally biased region" description="Acidic residues" evidence="1">
    <location>
        <begin position="96"/>
        <end position="113"/>
    </location>
</feature>
<dbReference type="PANTHER" id="PTHR37195">
    <property type="entry name" value="OS01G0332900 PROTEIN"/>
    <property type="match status" value="1"/>
</dbReference>
<evidence type="ECO:0000313" key="3">
    <source>
        <dbReference type="Proteomes" id="UP000516314"/>
    </source>
</evidence>
<feature type="region of interest" description="Disordered" evidence="1">
    <location>
        <begin position="1"/>
        <end position="113"/>
    </location>
</feature>
<reference evidence="2 3" key="1">
    <citation type="submission" date="2020-09" db="EMBL/GenBank/DDBJ databases">
        <authorList>
            <person name="Ashkenazy H."/>
        </authorList>
    </citation>
    <scope>NUCLEOTIDE SEQUENCE [LARGE SCALE GENOMIC DNA]</scope>
    <source>
        <strain evidence="3">cv. Cdm-0</strain>
    </source>
</reference>
<feature type="compositionally biased region" description="Acidic residues" evidence="1">
    <location>
        <begin position="49"/>
        <end position="77"/>
    </location>
</feature>